<dbReference type="KEGG" id="lak:112042014"/>
<dbReference type="InParanoid" id="A0A2R2MN66"/>
<dbReference type="OrthoDB" id="6141057at2759"/>
<evidence type="ECO:0000313" key="2">
    <source>
        <dbReference type="RefSeq" id="XP_023931644.1"/>
    </source>
</evidence>
<reference evidence="2" key="1">
    <citation type="submission" date="2025-08" db="UniProtKB">
        <authorList>
            <consortium name="RefSeq"/>
        </authorList>
    </citation>
    <scope>IDENTIFICATION</scope>
    <source>
        <tissue evidence="2">Gonads</tissue>
    </source>
</reference>
<proteinExistence type="predicted"/>
<dbReference type="InterPro" id="IPR035983">
    <property type="entry name" value="Hect_E3_ubiquitin_ligase"/>
</dbReference>
<dbReference type="Gene3D" id="3.30.2410.10">
    <property type="entry name" value="Hect, E3 ligase catalytic domain"/>
    <property type="match status" value="1"/>
</dbReference>
<dbReference type="SUPFAM" id="SSF56204">
    <property type="entry name" value="Hect, E3 ligase catalytic domain"/>
    <property type="match status" value="1"/>
</dbReference>
<gene>
    <name evidence="2" type="primary">LOC112042014</name>
</gene>
<organism evidence="1 2">
    <name type="scientific">Lingula anatina</name>
    <name type="common">Brachiopod</name>
    <name type="synonym">Lingula unguis</name>
    <dbReference type="NCBI Taxonomy" id="7574"/>
    <lineage>
        <taxon>Eukaryota</taxon>
        <taxon>Metazoa</taxon>
        <taxon>Spiralia</taxon>
        <taxon>Lophotrochozoa</taxon>
        <taxon>Brachiopoda</taxon>
        <taxon>Linguliformea</taxon>
        <taxon>Lingulata</taxon>
        <taxon>Lingulida</taxon>
        <taxon>Linguloidea</taxon>
        <taxon>Lingulidae</taxon>
        <taxon>Lingula</taxon>
    </lineage>
</organism>
<name>A0A2R2MN66_LINAN</name>
<protein>
    <submittedName>
        <fullName evidence="2">Uncharacterized protein LOC112042014</fullName>
    </submittedName>
</protein>
<keyword evidence="1" id="KW-1185">Reference proteome</keyword>
<dbReference type="GO" id="GO:0004842">
    <property type="term" value="F:ubiquitin-protein transferase activity"/>
    <property type="evidence" value="ECO:0007669"/>
    <property type="project" value="InterPro"/>
</dbReference>
<dbReference type="Proteomes" id="UP000085678">
    <property type="component" value="Unplaced"/>
</dbReference>
<evidence type="ECO:0000313" key="1">
    <source>
        <dbReference type="Proteomes" id="UP000085678"/>
    </source>
</evidence>
<sequence length="302" mass="34198">MLSMFMEDTIIGTKLKVTFIGERGTGGQGDAQKDAYCAFWNEFFSTSACGEYEKVPLLSPRYGREEWKAVGRILLKGYIDCGVYPLQLSLAFSSAFILGETSVSSDMLLQSFSMYLPEADRKIVDKALSGEDLDEDEQDDLLDLLTRMDCKGMPTKEDMCNTVLQIAHKKLIQEPKYAMDAMAETACGWLQILLPDVEKLRLMYESKTQTACKKCLGYLKQFIKGLDNAMLQKFMRYFTGSDLICMCHIDISFNRMVGLAKAPQAHTCGPLIELPCTYRSYPELRQDFMAILESHRLNMDIV</sequence>
<dbReference type="GeneID" id="112042014"/>
<dbReference type="AlphaFoldDB" id="A0A2R2MN66"/>
<accession>A0A2R2MN66</accession>
<dbReference type="RefSeq" id="XP_023931644.1">
    <property type="nucleotide sequence ID" value="XM_024075876.1"/>
</dbReference>